<dbReference type="AlphaFoldDB" id="A0A383EDV0"/>
<proteinExistence type="predicted"/>
<evidence type="ECO:0000313" key="2">
    <source>
        <dbReference type="EMBL" id="SVE54505.1"/>
    </source>
</evidence>
<feature type="non-terminal residue" evidence="2">
    <location>
        <position position="164"/>
    </location>
</feature>
<protein>
    <recommendedName>
        <fullName evidence="1">Cytochrome C Planctomycete-type domain-containing protein</fullName>
    </recommendedName>
</protein>
<dbReference type="InterPro" id="IPR011429">
    <property type="entry name" value="Cyt_c_Planctomycete-type"/>
</dbReference>
<dbReference type="GO" id="GO:0020037">
    <property type="term" value="F:heme binding"/>
    <property type="evidence" value="ECO:0007669"/>
    <property type="project" value="InterPro"/>
</dbReference>
<dbReference type="SUPFAM" id="SSF46626">
    <property type="entry name" value="Cytochrome c"/>
    <property type="match status" value="1"/>
</dbReference>
<dbReference type="PANTHER" id="PTHR35889:SF3">
    <property type="entry name" value="F-BOX DOMAIN-CONTAINING PROTEIN"/>
    <property type="match status" value="1"/>
</dbReference>
<dbReference type="GO" id="GO:0009055">
    <property type="term" value="F:electron transfer activity"/>
    <property type="evidence" value="ECO:0007669"/>
    <property type="project" value="InterPro"/>
</dbReference>
<organism evidence="2">
    <name type="scientific">marine metagenome</name>
    <dbReference type="NCBI Taxonomy" id="408172"/>
    <lineage>
        <taxon>unclassified sequences</taxon>
        <taxon>metagenomes</taxon>
        <taxon>ecological metagenomes</taxon>
    </lineage>
</organism>
<gene>
    <name evidence="2" type="ORF">METZ01_LOCUS507359</name>
</gene>
<name>A0A383EDV0_9ZZZZ</name>
<feature type="domain" description="Cytochrome C Planctomycete-type" evidence="1">
    <location>
        <begin position="45"/>
        <end position="100"/>
    </location>
</feature>
<reference evidence="2" key="1">
    <citation type="submission" date="2018-05" db="EMBL/GenBank/DDBJ databases">
        <authorList>
            <person name="Lanie J.A."/>
            <person name="Ng W.-L."/>
            <person name="Kazmierczak K.M."/>
            <person name="Andrzejewski T.M."/>
            <person name="Davidsen T.M."/>
            <person name="Wayne K.J."/>
            <person name="Tettelin H."/>
            <person name="Glass J.I."/>
            <person name="Rusch D."/>
            <person name="Podicherti R."/>
            <person name="Tsui H.-C.T."/>
            <person name="Winkler M.E."/>
        </authorList>
    </citation>
    <scope>NUCLEOTIDE SEQUENCE</scope>
</reference>
<evidence type="ECO:0000259" key="1">
    <source>
        <dbReference type="Pfam" id="PF07635"/>
    </source>
</evidence>
<sequence length="164" mass="17605">MRALRTSVSLIPALFHVLVLVAVDAEAQNPADFTSDIRPIMERSCWSCHGEEFQRSGLDLRTRDDALVGGRAGPAIVPGRADQSLLYRMIAGLEEPLMPRDGPSLSATEIAAVREWIDGGAHWDDGPAVAVAADAADELSDGAREAWAFQLPVQGIVPEASLFE</sequence>
<dbReference type="Pfam" id="PF07635">
    <property type="entry name" value="PSCyt1"/>
    <property type="match status" value="1"/>
</dbReference>
<dbReference type="InterPro" id="IPR036909">
    <property type="entry name" value="Cyt_c-like_dom_sf"/>
</dbReference>
<accession>A0A383EDV0</accession>
<dbReference type="EMBL" id="UINC01224748">
    <property type="protein sequence ID" value="SVE54505.1"/>
    <property type="molecule type" value="Genomic_DNA"/>
</dbReference>
<dbReference type="PANTHER" id="PTHR35889">
    <property type="entry name" value="CYCLOINULO-OLIGOSACCHARIDE FRUCTANOTRANSFERASE-RELATED"/>
    <property type="match status" value="1"/>
</dbReference>